<dbReference type="PANTHER" id="PTHR30629">
    <property type="entry name" value="PROPHAGE INTEGRASE"/>
    <property type="match status" value="1"/>
</dbReference>
<dbReference type="EMBL" id="NRJF01000065">
    <property type="protein sequence ID" value="RIY36419.1"/>
    <property type="molecule type" value="Genomic_DNA"/>
</dbReference>
<dbReference type="OrthoDB" id="9795573at2"/>
<dbReference type="InterPro" id="IPR044068">
    <property type="entry name" value="CB"/>
</dbReference>
<organism evidence="6 7">
    <name type="scientific">Psittacicella gerlachiana</name>
    <dbReference type="NCBI Taxonomy" id="2028574"/>
    <lineage>
        <taxon>Bacteria</taxon>
        <taxon>Pseudomonadati</taxon>
        <taxon>Pseudomonadota</taxon>
        <taxon>Gammaproteobacteria</taxon>
        <taxon>Pasteurellales</taxon>
        <taxon>Psittacicellaceae</taxon>
        <taxon>Psittacicella</taxon>
    </lineage>
</organism>
<evidence type="ECO:0000256" key="3">
    <source>
        <dbReference type="ARBA" id="ARBA00023172"/>
    </source>
</evidence>
<sequence>MNKKITKSKINQALKELRAGKYKREKVLVDGAGLELRLSAHKLGVGSWSWRYFCQQKQKYCRYTFAKFALDQQLLEQGQRFADKPWMTLAQARSHIQHLEFRANLSRFVELSTRIEEILQRVTLLTPHYQKPSLSLRILSQDYLKFYEQHLRKNTLLSLQQSINFFAQMQLLDLPVEQLTNLYLRQSLNALYEQGHLAKIKLVIGHLNLFLKHGVEQELISSFKPLSMKAIFAHSANPKPQASLTLEQVEPFLQALAKFLTPRRAYKVTFILVILLSACRANEVFYFSSQELDLKRKLWLLPAQRMKAKREHQVPLDPLLLRCLRLLEGFQEQKRALRKVLTTKHYYSLDFPQAWTLHGFRALFYTSLISQFPEAEGAISRCLAHKRKYLNPVDSAYDRQDDLKLRRRLYRYWFNLLSSTSVVTLIERLEQIRYNIEKK</sequence>
<evidence type="ECO:0000256" key="2">
    <source>
        <dbReference type="ARBA" id="ARBA00022908"/>
    </source>
</evidence>
<protein>
    <recommendedName>
        <fullName evidence="5">Core-binding (CB) domain-containing protein</fullName>
    </recommendedName>
</protein>
<proteinExistence type="inferred from homology"/>
<dbReference type="GO" id="GO:0006310">
    <property type="term" value="P:DNA recombination"/>
    <property type="evidence" value="ECO:0007669"/>
    <property type="project" value="UniProtKB-KW"/>
</dbReference>
<keyword evidence="4" id="KW-0238">DNA-binding</keyword>
<dbReference type="GO" id="GO:0015074">
    <property type="term" value="P:DNA integration"/>
    <property type="evidence" value="ECO:0007669"/>
    <property type="project" value="UniProtKB-KW"/>
</dbReference>
<dbReference type="Gene3D" id="1.10.443.10">
    <property type="entry name" value="Intergrase catalytic core"/>
    <property type="match status" value="1"/>
</dbReference>
<evidence type="ECO:0000313" key="7">
    <source>
        <dbReference type="Proteomes" id="UP000265964"/>
    </source>
</evidence>
<reference evidence="6 7" key="1">
    <citation type="submission" date="2017-08" db="EMBL/GenBank/DDBJ databases">
        <title>Reclassification of Bisgaard taxon 37 and 44.</title>
        <authorList>
            <person name="Christensen H."/>
        </authorList>
    </citation>
    <scope>NUCLEOTIDE SEQUENCE [LARGE SCALE GENOMIC DNA]</scope>
    <source>
        <strain evidence="6 7">EEAB3T1</strain>
    </source>
</reference>
<evidence type="ECO:0000259" key="5">
    <source>
        <dbReference type="PROSITE" id="PS51900"/>
    </source>
</evidence>
<evidence type="ECO:0000256" key="4">
    <source>
        <dbReference type="PROSITE-ProRule" id="PRU01248"/>
    </source>
</evidence>
<dbReference type="PROSITE" id="PS51900">
    <property type="entry name" value="CB"/>
    <property type="match status" value="1"/>
</dbReference>
<dbReference type="AlphaFoldDB" id="A0A3A1YGM8"/>
<dbReference type="GO" id="GO:0003677">
    <property type="term" value="F:DNA binding"/>
    <property type="evidence" value="ECO:0007669"/>
    <property type="project" value="UniProtKB-UniRule"/>
</dbReference>
<dbReference type="Proteomes" id="UP000265964">
    <property type="component" value="Unassembled WGS sequence"/>
</dbReference>
<accession>A0A3A1YGM8</accession>
<dbReference type="PANTHER" id="PTHR30629:SF6">
    <property type="entry name" value="PROPHAGE INTEGRASE INTA-RELATED"/>
    <property type="match status" value="1"/>
</dbReference>
<keyword evidence="3" id="KW-0233">DNA recombination</keyword>
<comment type="caution">
    <text evidence="6">The sequence shown here is derived from an EMBL/GenBank/DDBJ whole genome shotgun (WGS) entry which is preliminary data.</text>
</comment>
<comment type="similarity">
    <text evidence="1">Belongs to the 'phage' integrase family.</text>
</comment>
<dbReference type="SUPFAM" id="SSF56349">
    <property type="entry name" value="DNA breaking-rejoining enzymes"/>
    <property type="match status" value="1"/>
</dbReference>
<gene>
    <name evidence="6" type="ORF">CKF59_02800</name>
</gene>
<name>A0A3A1YGM8_9GAMM</name>
<keyword evidence="7" id="KW-1185">Reference proteome</keyword>
<evidence type="ECO:0000256" key="1">
    <source>
        <dbReference type="ARBA" id="ARBA00008857"/>
    </source>
</evidence>
<dbReference type="RefSeq" id="WP_119534467.1">
    <property type="nucleotide sequence ID" value="NZ_NRJF01000065.1"/>
</dbReference>
<feature type="domain" description="Core-binding (CB)" evidence="5">
    <location>
        <begin position="134"/>
        <end position="215"/>
    </location>
</feature>
<dbReference type="InterPro" id="IPR011010">
    <property type="entry name" value="DNA_brk_join_enz"/>
</dbReference>
<keyword evidence="2" id="KW-0229">DNA integration</keyword>
<dbReference type="InterPro" id="IPR013762">
    <property type="entry name" value="Integrase-like_cat_sf"/>
</dbReference>
<evidence type="ECO:0000313" key="6">
    <source>
        <dbReference type="EMBL" id="RIY36419.1"/>
    </source>
</evidence>
<dbReference type="InterPro" id="IPR050808">
    <property type="entry name" value="Phage_Integrase"/>
</dbReference>